<evidence type="ECO:0000313" key="2">
    <source>
        <dbReference type="EMBL" id="AEZ64506.1"/>
    </source>
</evidence>
<feature type="region of interest" description="Disordered" evidence="1">
    <location>
        <begin position="440"/>
        <end position="477"/>
    </location>
</feature>
<dbReference type="PANTHER" id="PTHR43422:SF3">
    <property type="entry name" value="THIAMINE THIAZOLE SYNTHASE"/>
    <property type="match status" value="1"/>
</dbReference>
<organism evidence="2">
    <name type="scientific">Streptomyces chromofuscus</name>
    <dbReference type="NCBI Taxonomy" id="42881"/>
    <lineage>
        <taxon>Bacteria</taxon>
        <taxon>Bacillati</taxon>
        <taxon>Actinomycetota</taxon>
        <taxon>Actinomycetes</taxon>
        <taxon>Kitasatosporales</taxon>
        <taxon>Streptomycetaceae</taxon>
        <taxon>Streptomyces</taxon>
    </lineage>
</organism>
<feature type="compositionally biased region" description="Basic and acidic residues" evidence="1">
    <location>
        <begin position="453"/>
        <end position="477"/>
    </location>
</feature>
<accession>H6UNZ7</accession>
<sequence>MAARATHAVVLGGGLAGTLAAAALAGHADHITLVERDRMPAGPQERTGVPQARHAHMLMSSGAEAIDALVPGVTKSLYAAGAHRVSVRKGLVSSTAQGWVPRSADLQYVITCGRALLDWTVRERVLMDPRVTLLQGTDVTGLDGDSRRVTAVRVRDRATGEASLIGADLVVDATGRGSAARTWLEELGIPRVREETVDTGLAYSTRLFRVPPGAERDFPAVTVMPSPADPVPGRSGTLLPIEDGRWLVTLTGLRPAQPPTDDAGFLPFARTLRTPVIGDLIEAAQPLGPVCGSRSTANRRRYYEELSLWPDGFVALGDALAAFNPVYGHGMSVAAKAATALRTDLERYGYLPERSRHVQRAVAATVNDAWALAVGQDVQYPDVIGPRPGAAAKLMRRYSARAARASATRPAVAAAIADIFTLSAPVSRLLAPRAVLGALRGPGAPPLTAPPFTERERALFSREPREPARKTEQDTTQ</sequence>
<evidence type="ECO:0000256" key="1">
    <source>
        <dbReference type="SAM" id="MobiDB-lite"/>
    </source>
</evidence>
<protein>
    <submittedName>
        <fullName evidence="2">Here</fullName>
    </submittedName>
</protein>
<proteinExistence type="predicted"/>
<dbReference type="EMBL" id="JN671974">
    <property type="protein sequence ID" value="AEZ64506.1"/>
    <property type="molecule type" value="Genomic_DNA"/>
</dbReference>
<name>H6UNZ7_STRCW</name>
<dbReference type="PANTHER" id="PTHR43422">
    <property type="entry name" value="THIAMINE THIAZOLE SYNTHASE"/>
    <property type="match status" value="1"/>
</dbReference>
<dbReference type="InterPro" id="IPR036188">
    <property type="entry name" value="FAD/NAD-bd_sf"/>
</dbReference>
<dbReference type="AlphaFoldDB" id="H6UNZ7"/>
<gene>
    <name evidence="2" type="primary">herE</name>
</gene>
<dbReference type="Pfam" id="PF12831">
    <property type="entry name" value="FAD_oxidored"/>
    <property type="match status" value="1"/>
</dbReference>
<reference evidence="2" key="1">
    <citation type="journal article" date="2012" name="Appl. Environ. Microbiol.">
        <title>Identification of the Herboxidiene Biosynthetic Gene Cluster in Streptomyces chromofuscus ATCC 49982.</title>
        <authorList>
            <person name="Shao L."/>
            <person name="Zi J."/>
            <person name="Zeng J."/>
            <person name="Zhan J."/>
        </authorList>
    </citation>
    <scope>NUCLEOTIDE SEQUENCE</scope>
    <source>
        <strain evidence="2">A7847</strain>
    </source>
</reference>
<dbReference type="Gene3D" id="3.50.50.60">
    <property type="entry name" value="FAD/NAD(P)-binding domain"/>
    <property type="match status" value="1"/>
</dbReference>
<dbReference type="SUPFAM" id="SSF51905">
    <property type="entry name" value="FAD/NAD(P)-binding domain"/>
    <property type="match status" value="1"/>
</dbReference>